<dbReference type="RefSeq" id="WP_062990343.1">
    <property type="nucleotide sequence ID" value="NZ_PJMW01000002.1"/>
</dbReference>
<feature type="compositionally biased region" description="Low complexity" evidence="1">
    <location>
        <begin position="291"/>
        <end position="306"/>
    </location>
</feature>
<protein>
    <submittedName>
        <fullName evidence="2">Uncharacterized protein</fullName>
    </submittedName>
</protein>
<feature type="compositionally biased region" description="Low complexity" evidence="1">
    <location>
        <begin position="329"/>
        <end position="346"/>
    </location>
</feature>
<dbReference type="AlphaFoldDB" id="A0A2N3VD63"/>
<proteinExistence type="predicted"/>
<gene>
    <name evidence="2" type="ORF">ATK86_3932</name>
</gene>
<reference evidence="2 3" key="1">
    <citation type="submission" date="2017-12" db="EMBL/GenBank/DDBJ databases">
        <title>Sequencing the genomes of 1000 Actinobacteria strains.</title>
        <authorList>
            <person name="Klenk H.-P."/>
        </authorList>
    </citation>
    <scope>NUCLEOTIDE SEQUENCE [LARGE SCALE GENOMIC DNA]</scope>
    <source>
        <strain evidence="2 3">DSM 44489</strain>
    </source>
</reference>
<dbReference type="EMBL" id="PJMW01000002">
    <property type="protein sequence ID" value="PKV79536.1"/>
    <property type="molecule type" value="Genomic_DNA"/>
</dbReference>
<feature type="region of interest" description="Disordered" evidence="1">
    <location>
        <begin position="284"/>
        <end position="412"/>
    </location>
</feature>
<feature type="compositionally biased region" description="Low complexity" evidence="1">
    <location>
        <begin position="212"/>
        <end position="223"/>
    </location>
</feature>
<sequence>MAGRVKTSTSSQVAPDPDAIIAYLSAPIRELRTSVDGTGDPAEALGLLNNAISQLDSTEAPYRLQATDLESSWSSTAANSAIPAIRASRTSLVEGSDQTGEFATLIDAAVGTNTTAAAAIDAELDDFETRARRILKASPNEQGVTTVIELARQMYSNSLSAVDNAQADYDTYTSKLRETDYTTPKSSLGTGGGPSTGDPSLTSDDDTDTGIDDTGSSSTSTDPVIAMQQTLATAGIDAATTLGTQLITSGAEVLTTLITEAAGVATHAIDVLGDEAGETITAALTGNTGDSTGTAPTANGTGTGSNVPSNGGTGSGAPLFNFGGSDKPATGANGASTGTGSNTGAAPITPKPDAPTSDGDQKPQPSPAPGPAVSPGQNSSTGAVVPPAAGQAAGTDGEHKPRAQAGTTSPSAIAGDVVAVVVPVIGAVGT</sequence>
<accession>A0A2N3VD63</accession>
<evidence type="ECO:0000256" key="1">
    <source>
        <dbReference type="SAM" id="MobiDB-lite"/>
    </source>
</evidence>
<name>A0A2N3VD63_9NOCA</name>
<organism evidence="2 3">
    <name type="scientific">Nocardia fluminea</name>
    <dbReference type="NCBI Taxonomy" id="134984"/>
    <lineage>
        <taxon>Bacteria</taxon>
        <taxon>Bacillati</taxon>
        <taxon>Actinomycetota</taxon>
        <taxon>Actinomycetes</taxon>
        <taxon>Mycobacteriales</taxon>
        <taxon>Nocardiaceae</taxon>
        <taxon>Nocardia</taxon>
    </lineage>
</organism>
<feature type="region of interest" description="Disordered" evidence="1">
    <location>
        <begin position="178"/>
        <end position="223"/>
    </location>
</feature>
<dbReference type="OrthoDB" id="4536854at2"/>
<evidence type="ECO:0000313" key="3">
    <source>
        <dbReference type="Proteomes" id="UP000233766"/>
    </source>
</evidence>
<comment type="caution">
    <text evidence="2">The sequence shown here is derived from an EMBL/GenBank/DDBJ whole genome shotgun (WGS) entry which is preliminary data.</text>
</comment>
<keyword evidence="3" id="KW-1185">Reference proteome</keyword>
<evidence type="ECO:0000313" key="2">
    <source>
        <dbReference type="EMBL" id="PKV79536.1"/>
    </source>
</evidence>
<feature type="compositionally biased region" description="Low complexity" evidence="1">
    <location>
        <begin position="373"/>
        <end position="394"/>
    </location>
</feature>
<dbReference type="Proteomes" id="UP000233766">
    <property type="component" value="Unassembled WGS sequence"/>
</dbReference>